<evidence type="ECO:0000259" key="2">
    <source>
        <dbReference type="PROSITE" id="PS50041"/>
    </source>
</evidence>
<gene>
    <name evidence="3" type="ORF">MNOR_LOCUS30165</name>
</gene>
<organism evidence="3 4">
    <name type="scientific">Meganyctiphanes norvegica</name>
    <name type="common">Northern krill</name>
    <name type="synonym">Thysanopoda norvegica</name>
    <dbReference type="NCBI Taxonomy" id="48144"/>
    <lineage>
        <taxon>Eukaryota</taxon>
        <taxon>Metazoa</taxon>
        <taxon>Ecdysozoa</taxon>
        <taxon>Arthropoda</taxon>
        <taxon>Crustacea</taxon>
        <taxon>Multicrustacea</taxon>
        <taxon>Malacostraca</taxon>
        <taxon>Eumalacostraca</taxon>
        <taxon>Eucarida</taxon>
        <taxon>Euphausiacea</taxon>
        <taxon>Euphausiidae</taxon>
        <taxon>Meganyctiphanes</taxon>
    </lineage>
</organism>
<dbReference type="InterPro" id="IPR050111">
    <property type="entry name" value="C-type_lectin/snaclec_domain"/>
</dbReference>
<dbReference type="SMART" id="SM00034">
    <property type="entry name" value="CLECT"/>
    <property type="match status" value="1"/>
</dbReference>
<dbReference type="EMBL" id="CAXKWB010036354">
    <property type="protein sequence ID" value="CAL4148015.1"/>
    <property type="molecule type" value="Genomic_DNA"/>
</dbReference>
<dbReference type="InterPro" id="IPR001304">
    <property type="entry name" value="C-type_lectin-like"/>
</dbReference>
<keyword evidence="4" id="KW-1185">Reference proteome</keyword>
<evidence type="ECO:0000313" key="3">
    <source>
        <dbReference type="EMBL" id="CAL4148015.1"/>
    </source>
</evidence>
<evidence type="ECO:0000313" key="4">
    <source>
        <dbReference type="Proteomes" id="UP001497623"/>
    </source>
</evidence>
<dbReference type="InterPro" id="IPR016187">
    <property type="entry name" value="CTDL_fold"/>
</dbReference>
<dbReference type="CDD" id="cd00037">
    <property type="entry name" value="CLECT"/>
    <property type="match status" value="1"/>
</dbReference>
<dbReference type="SUPFAM" id="SSF56436">
    <property type="entry name" value="C-type lectin-like"/>
    <property type="match status" value="1"/>
</dbReference>
<dbReference type="Pfam" id="PF00059">
    <property type="entry name" value="Lectin_C"/>
    <property type="match status" value="1"/>
</dbReference>
<dbReference type="PROSITE" id="PS50041">
    <property type="entry name" value="C_TYPE_LECTIN_2"/>
    <property type="match status" value="1"/>
</dbReference>
<dbReference type="Gene3D" id="3.10.100.10">
    <property type="entry name" value="Mannose-Binding Protein A, subunit A"/>
    <property type="match status" value="1"/>
</dbReference>
<dbReference type="PANTHER" id="PTHR22803">
    <property type="entry name" value="MANNOSE, PHOSPHOLIPASE, LECTIN RECEPTOR RELATED"/>
    <property type="match status" value="1"/>
</dbReference>
<feature type="signal peptide" evidence="1">
    <location>
        <begin position="1"/>
        <end position="16"/>
    </location>
</feature>
<evidence type="ECO:0000256" key="1">
    <source>
        <dbReference type="SAM" id="SignalP"/>
    </source>
</evidence>
<feature type="chain" id="PRO_5043864492" description="C-type lectin domain-containing protein" evidence="1">
    <location>
        <begin position="17"/>
        <end position="214"/>
    </location>
</feature>
<dbReference type="InterPro" id="IPR016186">
    <property type="entry name" value="C-type_lectin-like/link_sf"/>
</dbReference>
<protein>
    <recommendedName>
        <fullName evidence="2">C-type lectin domain-containing protein</fullName>
    </recommendedName>
</protein>
<accession>A0AAV2RZ99</accession>
<comment type="caution">
    <text evidence="3">The sequence shown here is derived from an EMBL/GenBank/DDBJ whole genome shotgun (WGS) entry which is preliminary data.</text>
</comment>
<dbReference type="AlphaFoldDB" id="A0AAV2RZ99"/>
<reference evidence="3 4" key="1">
    <citation type="submission" date="2024-05" db="EMBL/GenBank/DDBJ databases">
        <authorList>
            <person name="Wallberg A."/>
        </authorList>
    </citation>
    <scope>NUCLEOTIDE SEQUENCE [LARGE SCALE GENOMIC DNA]</scope>
</reference>
<dbReference type="Proteomes" id="UP001497623">
    <property type="component" value="Unassembled WGS sequence"/>
</dbReference>
<keyword evidence="1" id="KW-0732">Signal</keyword>
<name>A0AAV2RZ99_MEGNR</name>
<proteinExistence type="predicted"/>
<sequence>MDLLMILSLIFVGVLSFHQSRSVMLGQTGFPIPEHMSWQFGGHTRSFPRSIRDSGGRSSSLNNEHLKDLKDCSCEFTKWIINECPSGYKQRAGSCFYIHVQGSLSWEDARDYCRAFNGDLATPPNWRLFSAYIKGTRLLRNTAFWIGLRRPSDGSDGFQWNNGTMLERNSTLWDTEIPNYNKKTCVVIRTSNYKIVSTDCENELFLICQHNGFH</sequence>
<feature type="domain" description="C-type lectin" evidence="2">
    <location>
        <begin position="91"/>
        <end position="209"/>
    </location>
</feature>